<dbReference type="EMBL" id="BX284601">
    <property type="protein sequence ID" value="CAA95832.1"/>
    <property type="molecule type" value="Genomic_DNA"/>
</dbReference>
<dbReference type="GeneID" id="187450"/>
<keyword evidence="6" id="KW-1185">Reference proteome</keyword>
<dbReference type="CDD" id="cd00047">
    <property type="entry name" value="PTPc"/>
    <property type="match status" value="1"/>
</dbReference>
<dbReference type="OrthoDB" id="165498at2759"/>
<dbReference type="PaxDb" id="6239-M05B5.1"/>
<feature type="compositionally biased region" description="Pro residues" evidence="1">
    <location>
        <begin position="213"/>
        <end position="222"/>
    </location>
</feature>
<reference evidence="5 6" key="1">
    <citation type="journal article" date="1998" name="Science">
        <title>Genome sequence of the nematode C. elegans: a platform for investigating biology.</title>
        <authorList>
            <consortium name="The C. elegans sequencing consortium"/>
            <person name="Sulson J.E."/>
            <person name="Waterston R."/>
        </authorList>
    </citation>
    <scope>NUCLEOTIDE SEQUENCE [LARGE SCALE GENOMIC DNA]</scope>
    <source>
        <strain evidence="5 6">Bristol N2</strain>
    </source>
</reference>
<dbReference type="SUPFAM" id="SSF52799">
    <property type="entry name" value="(Phosphotyrosine protein) phosphatases II"/>
    <property type="match status" value="1"/>
</dbReference>
<dbReference type="PANTHER" id="PTHR23219:SF16">
    <property type="entry name" value="TYROSINE-PROTEIN PHOSPHATASE DOMAIN-CONTAINING PROTEIN"/>
    <property type="match status" value="1"/>
</dbReference>
<organism evidence="5 6">
    <name type="scientific">Caenorhabditis elegans</name>
    <dbReference type="NCBI Taxonomy" id="6239"/>
    <lineage>
        <taxon>Eukaryota</taxon>
        <taxon>Metazoa</taxon>
        <taxon>Ecdysozoa</taxon>
        <taxon>Nematoda</taxon>
        <taxon>Chromadorea</taxon>
        <taxon>Rhabditida</taxon>
        <taxon>Rhabditina</taxon>
        <taxon>Rhabditomorpha</taxon>
        <taxon>Rhabditoidea</taxon>
        <taxon>Rhabditidae</taxon>
        <taxon>Peloderinae</taxon>
        <taxon>Caenorhabditis</taxon>
    </lineage>
</organism>
<keyword evidence="2" id="KW-0472">Membrane</keyword>
<dbReference type="SMR" id="Q21514"/>
<dbReference type="eggNOG" id="KOG0789">
    <property type="taxonomic scope" value="Eukaryota"/>
</dbReference>
<dbReference type="SMART" id="SM00194">
    <property type="entry name" value="PTPc"/>
    <property type="match status" value="1"/>
</dbReference>
<dbReference type="PANTHER" id="PTHR23219">
    <property type="entry name" value="TYROSINE-PROTEIN PHOSPHATASE C15H7.3-RELATED"/>
    <property type="match status" value="1"/>
</dbReference>
<evidence type="ECO:0000259" key="4">
    <source>
        <dbReference type="PROSITE" id="PS50056"/>
    </source>
</evidence>
<dbReference type="Bgee" id="WBGene00010869">
    <property type="expression patterns" value="Expressed in adult organism and 1 other cell type or tissue"/>
</dbReference>
<dbReference type="AGR" id="WB:WBGene00010869"/>
<dbReference type="PROSITE" id="PS50056">
    <property type="entry name" value="TYR_PHOSPHATASE_2"/>
    <property type="match status" value="1"/>
</dbReference>
<evidence type="ECO:0000313" key="5">
    <source>
        <dbReference type="EMBL" id="CAA95832.1"/>
    </source>
</evidence>
<dbReference type="KEGG" id="cel:CELE_M05B5.1"/>
<dbReference type="InterPro" id="IPR029021">
    <property type="entry name" value="Prot-tyrosine_phosphatase-like"/>
</dbReference>
<dbReference type="SMART" id="SM00404">
    <property type="entry name" value="PTPc_motif"/>
    <property type="match status" value="1"/>
</dbReference>
<proteinExistence type="predicted"/>
<dbReference type="RefSeq" id="NP_492030.1">
    <property type="nucleotide sequence ID" value="NM_059629.1"/>
</dbReference>
<feature type="transmembrane region" description="Helical" evidence="2">
    <location>
        <begin position="391"/>
        <end position="411"/>
    </location>
</feature>
<dbReference type="CTD" id="187450"/>
<dbReference type="WormBase" id="M05B5.1">
    <property type="protein sequence ID" value="CE06187"/>
    <property type="gene ID" value="WBGene00010869"/>
</dbReference>
<dbReference type="Gene3D" id="3.90.190.10">
    <property type="entry name" value="Protein tyrosine phosphatase superfamily"/>
    <property type="match status" value="1"/>
</dbReference>
<dbReference type="FunCoup" id="Q21514">
    <property type="interactions" value="65"/>
</dbReference>
<feature type="region of interest" description="Disordered" evidence="1">
    <location>
        <begin position="210"/>
        <end position="239"/>
    </location>
</feature>
<dbReference type="Pfam" id="PF00102">
    <property type="entry name" value="Y_phosphatase"/>
    <property type="match status" value="2"/>
</dbReference>
<dbReference type="IntAct" id="Q21514">
    <property type="interactions" value="1"/>
</dbReference>
<dbReference type="PRINTS" id="PR00700">
    <property type="entry name" value="PRTYPHPHTASE"/>
</dbReference>
<dbReference type="PhylomeDB" id="Q21514"/>
<evidence type="ECO:0000313" key="6">
    <source>
        <dbReference type="Proteomes" id="UP000001940"/>
    </source>
</evidence>
<dbReference type="AlphaFoldDB" id="Q21514"/>
<dbReference type="GO" id="GO:0004725">
    <property type="term" value="F:protein tyrosine phosphatase activity"/>
    <property type="evidence" value="ECO:0007669"/>
    <property type="project" value="InterPro"/>
</dbReference>
<keyword evidence="2" id="KW-1133">Transmembrane helix</keyword>
<keyword evidence="2" id="KW-0812">Transmembrane</keyword>
<feature type="domain" description="Tyrosine specific protein phosphatases" evidence="4">
    <location>
        <begin position="324"/>
        <end position="394"/>
    </location>
</feature>
<name>Q21514_CAEEL</name>
<dbReference type="InParanoid" id="Q21514"/>
<evidence type="ECO:0000256" key="1">
    <source>
        <dbReference type="SAM" id="MobiDB-lite"/>
    </source>
</evidence>
<dbReference type="InterPro" id="IPR000242">
    <property type="entry name" value="PTP_cat"/>
</dbReference>
<dbReference type="Proteomes" id="UP000001940">
    <property type="component" value="Chromosome I"/>
</dbReference>
<feature type="compositionally biased region" description="Basic and acidic residues" evidence="1">
    <location>
        <begin position="35"/>
        <end position="66"/>
    </location>
</feature>
<dbReference type="InterPro" id="IPR003595">
    <property type="entry name" value="Tyr_Pase_cat"/>
</dbReference>
<dbReference type="PROSITE" id="PS50055">
    <property type="entry name" value="TYR_PHOSPHATASE_PTP"/>
    <property type="match status" value="1"/>
</dbReference>
<feature type="domain" description="Tyrosine-protein phosphatase" evidence="3">
    <location>
        <begin position="113"/>
        <end position="410"/>
    </location>
</feature>
<dbReference type="STRING" id="6239.M05B5.1.1"/>
<evidence type="ECO:0000313" key="7">
    <source>
        <dbReference type="WormBase" id="M05B5.1"/>
    </source>
</evidence>
<gene>
    <name evidence="5" type="ORF">CELE_M05B5.1</name>
    <name evidence="5 7" type="ORF">M05B5.1</name>
</gene>
<dbReference type="InterPro" id="IPR000387">
    <property type="entry name" value="Tyr_Pase_dom"/>
</dbReference>
<evidence type="ECO:0000259" key="3">
    <source>
        <dbReference type="PROSITE" id="PS50055"/>
    </source>
</evidence>
<dbReference type="OMA" id="CSEASYI"/>
<feature type="region of interest" description="Disordered" evidence="1">
    <location>
        <begin position="1"/>
        <end position="66"/>
    </location>
</feature>
<protein>
    <submittedName>
        <fullName evidence="5">Tyrosine-protein phosphatase domain-containing protein</fullName>
    </submittedName>
</protein>
<dbReference type="UCSC" id="M05B5.1">
    <property type="organism name" value="c. elegans"/>
</dbReference>
<accession>Q21514</accession>
<sequence length="445" mass="50540">MTFSKQNVTRRKKKRQDDTIAEDEQEPTQQPTSKEMSKEAMKKGKSKEKERASKDKMSASGEKAEKEKDLKFVAATKGLCKYILDMKEASLNTYFDANLANYSPSKCTFNEWEKNVNKNRTKDVKLIDATRVVLTNPEKSKMGPADDVEGYINASHIRFDNASTDYILTQYPLPSTIRDFWKMVYVTKVTQVITIFEPIKDEAIEEFANFPAPASPVPPPPTASSKDIGSSPDQQPREREQIEIKSIRCDNHLHQSFFPLSTDHYLNLEGWLINTRAVEVDQRCKNWMNKYTVEVVADGCSEATFAKVYNCTTWPWKSYPDDVKKVLALVRAPVKESSPTVGKQPPVIVMCDLGLDRSATVVLTSIIIEQVLDGKTPDCDDLFRKMRDQRAGVFTMSIFFTYAIRAALFYLKLKLQCLNENGNEDVKTMITEALAKVPFLTKKAK</sequence>
<dbReference type="HOGENOM" id="CLU_610079_0_0_1"/>
<dbReference type="PIR" id="T23725">
    <property type="entry name" value="T23725"/>
</dbReference>
<evidence type="ECO:0000256" key="2">
    <source>
        <dbReference type="SAM" id="Phobius"/>
    </source>
</evidence>